<dbReference type="InterPro" id="IPR059000">
    <property type="entry name" value="ATPase_P-type_domA"/>
</dbReference>
<dbReference type="SUPFAM" id="SSF56784">
    <property type="entry name" value="HAD-like"/>
    <property type="match status" value="1"/>
</dbReference>
<comment type="catalytic activity">
    <reaction evidence="10">
        <text>Cd(2+)(in) + ATP + H2O = Cd(2+)(out) + ADP + phosphate + H(+)</text>
        <dbReference type="Rhea" id="RHEA:12132"/>
        <dbReference type="ChEBI" id="CHEBI:15377"/>
        <dbReference type="ChEBI" id="CHEBI:15378"/>
        <dbReference type="ChEBI" id="CHEBI:30616"/>
        <dbReference type="ChEBI" id="CHEBI:43474"/>
        <dbReference type="ChEBI" id="CHEBI:48775"/>
        <dbReference type="ChEBI" id="CHEBI:456216"/>
        <dbReference type="EC" id="7.2.2.21"/>
    </reaction>
</comment>
<dbReference type="SUPFAM" id="SSF81653">
    <property type="entry name" value="Calcium ATPase, transduction domain A"/>
    <property type="match status" value="1"/>
</dbReference>
<dbReference type="NCBIfam" id="TIGR01494">
    <property type="entry name" value="ATPase_P-type"/>
    <property type="match status" value="1"/>
</dbReference>
<evidence type="ECO:0000256" key="10">
    <source>
        <dbReference type="ARBA" id="ARBA00049338"/>
    </source>
</evidence>
<dbReference type="InterPro" id="IPR023299">
    <property type="entry name" value="ATPase_P-typ_cyto_dom_N"/>
</dbReference>
<keyword evidence="3" id="KW-0104">Cadmium</keyword>
<dbReference type="InterPro" id="IPR027256">
    <property type="entry name" value="P-typ_ATPase_IB"/>
</dbReference>
<keyword evidence="11" id="KW-1003">Cell membrane</keyword>
<feature type="transmembrane region" description="Helical" evidence="11">
    <location>
        <begin position="231"/>
        <end position="250"/>
    </location>
</feature>
<reference evidence="13 14" key="1">
    <citation type="journal article" date="2020" name="mSystems">
        <title>Defining Genomic and Predicted Metabolic Features of the Acetobacterium Genus.</title>
        <authorList>
            <person name="Ross D.E."/>
            <person name="Marshall C.W."/>
            <person name="Gulliver D."/>
            <person name="May H.D."/>
            <person name="Norman R.S."/>
        </authorList>
    </citation>
    <scope>NUCLEOTIDE SEQUENCE [LARGE SCALE GENOMIC DNA]</scope>
    <source>
        <strain evidence="13 14">DSM 8238</strain>
    </source>
</reference>
<keyword evidence="11" id="KW-0547">Nucleotide-binding</keyword>
<feature type="transmembrane region" description="Helical" evidence="11">
    <location>
        <begin position="35"/>
        <end position="56"/>
    </location>
</feature>
<keyword evidence="5 11" id="KW-0479">Metal-binding</keyword>
<evidence type="ECO:0000256" key="7">
    <source>
        <dbReference type="ARBA" id="ARBA00022989"/>
    </source>
</evidence>
<dbReference type="Gene3D" id="3.40.50.1000">
    <property type="entry name" value="HAD superfamily/HAD-like"/>
    <property type="match status" value="1"/>
</dbReference>
<dbReference type="RefSeq" id="WP_186840837.1">
    <property type="nucleotide sequence ID" value="NZ_WJBC01000001.1"/>
</dbReference>
<dbReference type="NCBIfam" id="TIGR01525">
    <property type="entry name" value="ATPase-IB_hvy"/>
    <property type="match status" value="1"/>
</dbReference>
<organism evidence="13 14">
    <name type="scientific">Acetobacterium fimetarium</name>
    <dbReference type="NCBI Taxonomy" id="52691"/>
    <lineage>
        <taxon>Bacteria</taxon>
        <taxon>Bacillati</taxon>
        <taxon>Bacillota</taxon>
        <taxon>Clostridia</taxon>
        <taxon>Eubacteriales</taxon>
        <taxon>Eubacteriaceae</taxon>
        <taxon>Acetobacterium</taxon>
    </lineage>
</organism>
<feature type="transmembrane region" description="Helical" evidence="11">
    <location>
        <begin position="68"/>
        <end position="90"/>
    </location>
</feature>
<dbReference type="PROSITE" id="PS00154">
    <property type="entry name" value="ATPASE_E1_E2"/>
    <property type="match status" value="1"/>
</dbReference>
<keyword evidence="4 11" id="KW-0812">Transmembrane</keyword>
<dbReference type="Gene3D" id="3.40.1110.10">
    <property type="entry name" value="Calcium-transporting ATPase, cytoplasmic domain N"/>
    <property type="match status" value="1"/>
</dbReference>
<dbReference type="InterPro" id="IPR036412">
    <property type="entry name" value="HAD-like_sf"/>
</dbReference>
<dbReference type="InterPro" id="IPR023214">
    <property type="entry name" value="HAD_sf"/>
</dbReference>
<evidence type="ECO:0000256" key="8">
    <source>
        <dbReference type="ARBA" id="ARBA00023136"/>
    </source>
</evidence>
<feature type="transmembrane region" description="Helical" evidence="11">
    <location>
        <begin position="556"/>
        <end position="580"/>
    </location>
</feature>
<keyword evidence="7 11" id="KW-1133">Transmembrane helix</keyword>
<proteinExistence type="inferred from homology"/>
<dbReference type="SUPFAM" id="SSF81665">
    <property type="entry name" value="Calcium ATPase, transmembrane domain M"/>
    <property type="match status" value="1"/>
</dbReference>
<dbReference type="Proteomes" id="UP000603234">
    <property type="component" value="Unassembled WGS sequence"/>
</dbReference>
<evidence type="ECO:0000256" key="4">
    <source>
        <dbReference type="ARBA" id="ARBA00022692"/>
    </source>
</evidence>
<feature type="transmembrane region" description="Helical" evidence="11">
    <location>
        <begin position="12"/>
        <end position="28"/>
    </location>
</feature>
<dbReference type="Pfam" id="PF00702">
    <property type="entry name" value="Hydrolase"/>
    <property type="match status" value="1"/>
</dbReference>
<comment type="caution">
    <text evidence="13">The sequence shown here is derived from an EMBL/GenBank/DDBJ whole genome shotgun (WGS) entry which is preliminary data.</text>
</comment>
<comment type="similarity">
    <text evidence="2 11">Belongs to the cation transport ATPase (P-type) (TC 3.A.3) family. Type IB subfamily.</text>
</comment>
<feature type="transmembrane region" description="Helical" evidence="11">
    <location>
        <begin position="586"/>
        <end position="606"/>
    </location>
</feature>
<dbReference type="InterPro" id="IPR018303">
    <property type="entry name" value="ATPase_P-typ_P_site"/>
</dbReference>
<evidence type="ECO:0000256" key="2">
    <source>
        <dbReference type="ARBA" id="ARBA00006024"/>
    </source>
</evidence>
<evidence type="ECO:0000256" key="3">
    <source>
        <dbReference type="ARBA" id="ARBA00022539"/>
    </source>
</evidence>
<keyword evidence="14" id="KW-1185">Reference proteome</keyword>
<dbReference type="SFLD" id="SFLDG00002">
    <property type="entry name" value="C1.7:_P-type_atpase_like"/>
    <property type="match status" value="1"/>
</dbReference>
<evidence type="ECO:0000256" key="1">
    <source>
        <dbReference type="ARBA" id="ARBA00004141"/>
    </source>
</evidence>
<dbReference type="InterPro" id="IPR023298">
    <property type="entry name" value="ATPase_P-typ_TM_dom_sf"/>
</dbReference>
<dbReference type="EMBL" id="WJBC01000001">
    <property type="protein sequence ID" value="MBC3802915.1"/>
    <property type="molecule type" value="Genomic_DNA"/>
</dbReference>
<keyword evidence="6" id="KW-1278">Translocase</keyword>
<protein>
    <recommendedName>
        <fullName evidence="9">Cd(2+)-exporting ATPase</fullName>
        <ecNumber evidence="9">7.2.2.21</ecNumber>
    </recommendedName>
</protein>
<feature type="domain" description="P-type ATPase A" evidence="12">
    <location>
        <begin position="114"/>
        <end position="215"/>
    </location>
</feature>
<feature type="transmembrane region" description="Helical" evidence="11">
    <location>
        <begin position="256"/>
        <end position="281"/>
    </location>
</feature>
<sequence length="627" mass="65296">MMNAKQITDLKTLALILSGSGLLVSLLIKNLLVEPAWIAVMLCGVPIVIGAVTGLIRDHDITADVLVAMALLAAVAIGEIFAAGEVALIMQLGASLEERTVEKARAGIEKLVRLKPQTARIIRNDGSEATVATEAVACGDRLRVNPGETIPVDGVIISGHTSVNQAVMTGESLPVDKKAGDEVASGTVNQFGSFEMTAARVGEDSSLQRMIRLVESADAGKSQVVSLADRWAVWIVVIALASAAATWLVTGEIIRAVTILVVFCPCSLVLATPTAIMAAIGNVSKKGILVRDGGALERLSGVSRIAFDKTGTLTIGRPDVIGIEALDAGWTADAILRVTASVEQYSEHPLGKAIVASYPGEKRPVTDFMIEPGIGVSGQLAAQTISAGNLESLNTTLTAAEQDKISPYLSEGASIIYVQADKKLVGFIALADTIRTATPAVISQLKKLATPVLLTGDHAAAAGHIASLSRIDDIVADCRPEDKLAYIKKQQAAGTDVCMIGDGVNDAPALKLAAVGIAMGGVGSDIAIDAADIVLVSDSVEALPHLFALSKQMMRVITFNLSFSMLLNFLAITLAIIGILNPVIGALVHNAGSVFVIVNSALLLNWHERPSPASSETPASACQQLDN</sequence>
<dbReference type="Pfam" id="PF00122">
    <property type="entry name" value="E1-E2_ATPase"/>
    <property type="match status" value="1"/>
</dbReference>
<name>A0ABR6WRC0_9FIRM</name>
<dbReference type="PRINTS" id="PR00119">
    <property type="entry name" value="CATATPASE"/>
</dbReference>
<dbReference type="PANTHER" id="PTHR48085:SF5">
    <property type="entry name" value="CADMIUM_ZINC-TRANSPORTING ATPASE HMA4-RELATED"/>
    <property type="match status" value="1"/>
</dbReference>
<evidence type="ECO:0000256" key="6">
    <source>
        <dbReference type="ARBA" id="ARBA00022967"/>
    </source>
</evidence>
<keyword evidence="8 11" id="KW-0472">Membrane</keyword>
<dbReference type="InterPro" id="IPR008250">
    <property type="entry name" value="ATPase_P-typ_transduc_dom_A_sf"/>
</dbReference>
<evidence type="ECO:0000256" key="5">
    <source>
        <dbReference type="ARBA" id="ARBA00022723"/>
    </source>
</evidence>
<keyword evidence="11" id="KW-0067">ATP-binding</keyword>
<dbReference type="PANTHER" id="PTHR48085">
    <property type="entry name" value="CADMIUM/ZINC-TRANSPORTING ATPASE HMA2-RELATED"/>
    <property type="match status" value="1"/>
</dbReference>
<evidence type="ECO:0000259" key="12">
    <source>
        <dbReference type="Pfam" id="PF00122"/>
    </source>
</evidence>
<evidence type="ECO:0000256" key="9">
    <source>
        <dbReference type="ARBA" id="ARBA00039103"/>
    </source>
</evidence>
<dbReference type="EC" id="7.2.2.21" evidence="9"/>
<dbReference type="SFLD" id="SFLDS00003">
    <property type="entry name" value="Haloacid_Dehalogenase"/>
    <property type="match status" value="1"/>
</dbReference>
<evidence type="ECO:0000256" key="11">
    <source>
        <dbReference type="RuleBase" id="RU362081"/>
    </source>
</evidence>
<gene>
    <name evidence="13" type="ORF">GH808_00465</name>
</gene>
<dbReference type="InterPro" id="IPR051014">
    <property type="entry name" value="Cation_Transport_ATPase_IB"/>
</dbReference>
<evidence type="ECO:0000313" key="13">
    <source>
        <dbReference type="EMBL" id="MBC3802915.1"/>
    </source>
</evidence>
<dbReference type="Gene3D" id="2.70.150.10">
    <property type="entry name" value="Calcium-transporting ATPase, cytoplasmic transduction domain A"/>
    <property type="match status" value="1"/>
</dbReference>
<dbReference type="InterPro" id="IPR001757">
    <property type="entry name" value="P_typ_ATPase"/>
</dbReference>
<comment type="subcellular location">
    <subcellularLocation>
        <location evidence="11">Cell membrane</location>
    </subcellularLocation>
    <subcellularLocation>
        <location evidence="1">Membrane</location>
        <topology evidence="1">Multi-pass membrane protein</topology>
    </subcellularLocation>
</comment>
<accession>A0ABR6WRC0</accession>
<evidence type="ECO:0000313" key="14">
    <source>
        <dbReference type="Proteomes" id="UP000603234"/>
    </source>
</evidence>
<dbReference type="InterPro" id="IPR044492">
    <property type="entry name" value="P_typ_ATPase_HD_dom"/>
</dbReference>
<dbReference type="SFLD" id="SFLDF00027">
    <property type="entry name" value="p-type_atpase"/>
    <property type="match status" value="1"/>
</dbReference>